<feature type="domain" description="FAD-binding FR-type" evidence="11">
    <location>
        <begin position="69"/>
        <end position="172"/>
    </location>
</feature>
<dbReference type="EMBL" id="JACHWS010000001">
    <property type="protein sequence ID" value="MBB3035826.1"/>
    <property type="molecule type" value="Genomic_DNA"/>
</dbReference>
<dbReference type="SUPFAM" id="SSF54292">
    <property type="entry name" value="2Fe-2S ferredoxin-like"/>
    <property type="match status" value="1"/>
</dbReference>
<dbReference type="AlphaFoldDB" id="A0A839RI36"/>
<dbReference type="InterPro" id="IPR012675">
    <property type="entry name" value="Beta-grasp_dom_sf"/>
</dbReference>
<evidence type="ECO:0000256" key="5">
    <source>
        <dbReference type="ARBA" id="ARBA00022827"/>
    </source>
</evidence>
<dbReference type="Gene3D" id="3.40.50.80">
    <property type="entry name" value="Nucleotide-binding domain of ferredoxin-NADP reductase (FNR) module"/>
    <property type="match status" value="1"/>
</dbReference>
<dbReference type="InterPro" id="IPR017938">
    <property type="entry name" value="Riboflavin_synthase-like_b-brl"/>
</dbReference>
<sequence length="397" mass="43135">MTTSISPRTLPTAPNPPRFASAKTAKKVQKVARVSALKARFSLVSLVEKLATPHAVDRYLELVNPMITVRDLRAKVTRVERYTKDTVTLELEPTRQWKGFEAGQFVQIGVVINGVRHTRCFSPANSAHSRDGRIELTIKAHPDGFVSRYLRDEAKPGLVVELSQAAGIFHLPQERPDKLLLLSGGSGITPVLSMLRTLVDEGYTGDITFLHYCDTVDDVPHADVLREIAAKHPNVTLLIASTAPGGGGDLEGFFGSEHVNTAAPWFGEAQTFLCGPPPMMKAIREFYDDLGLSARLHTEEFQTAPAVVDDTEEATGTIRFSGSSVDRENSGSSLLEEAEDAGLTPEYGCRMGICFTCTAVKKTGCTKSLLTGEINDLPDEPIQLCVSRAVGDVEIDI</sequence>
<accession>A0A839RI36</accession>
<keyword evidence="4" id="KW-0479">Metal-binding</keyword>
<evidence type="ECO:0000256" key="1">
    <source>
        <dbReference type="ARBA" id="ARBA00001974"/>
    </source>
</evidence>
<evidence type="ECO:0000313" key="12">
    <source>
        <dbReference type="EMBL" id="MBB3035826.1"/>
    </source>
</evidence>
<dbReference type="PANTHER" id="PTHR47354">
    <property type="entry name" value="NADH OXIDOREDUCTASE HCR"/>
    <property type="match status" value="1"/>
</dbReference>
<organism evidence="12 13">
    <name type="scientific">Hoyosella altamirensis</name>
    <dbReference type="NCBI Taxonomy" id="616997"/>
    <lineage>
        <taxon>Bacteria</taxon>
        <taxon>Bacillati</taxon>
        <taxon>Actinomycetota</taxon>
        <taxon>Actinomycetes</taxon>
        <taxon>Mycobacteriales</taxon>
        <taxon>Hoyosellaceae</taxon>
        <taxon>Hoyosella</taxon>
    </lineage>
</organism>
<dbReference type="Gene3D" id="3.10.20.30">
    <property type="match status" value="1"/>
</dbReference>
<evidence type="ECO:0000256" key="7">
    <source>
        <dbReference type="ARBA" id="ARBA00023004"/>
    </source>
</evidence>
<dbReference type="CDD" id="cd00207">
    <property type="entry name" value="fer2"/>
    <property type="match status" value="1"/>
</dbReference>
<dbReference type="PROSITE" id="PS51384">
    <property type="entry name" value="FAD_FR"/>
    <property type="match status" value="1"/>
</dbReference>
<dbReference type="PRINTS" id="PR00410">
    <property type="entry name" value="PHEHYDRXLASE"/>
</dbReference>
<dbReference type="PANTHER" id="PTHR47354:SF6">
    <property type="entry name" value="NADH OXIDOREDUCTASE HCR"/>
    <property type="match status" value="1"/>
</dbReference>
<dbReference type="CDD" id="cd06216">
    <property type="entry name" value="FNR_iron_sulfur_binding_2"/>
    <property type="match status" value="1"/>
</dbReference>
<keyword evidence="3" id="KW-0001">2Fe-2S</keyword>
<evidence type="ECO:0000256" key="2">
    <source>
        <dbReference type="ARBA" id="ARBA00022630"/>
    </source>
</evidence>
<keyword evidence="8" id="KW-0411">Iron-sulfur</keyword>
<dbReference type="SUPFAM" id="SSF63380">
    <property type="entry name" value="Riboflavin synthase domain-like"/>
    <property type="match status" value="1"/>
</dbReference>
<dbReference type="Proteomes" id="UP000567922">
    <property type="component" value="Unassembled WGS sequence"/>
</dbReference>
<feature type="region of interest" description="Disordered" evidence="9">
    <location>
        <begin position="1"/>
        <end position="24"/>
    </location>
</feature>
<dbReference type="PROSITE" id="PS51085">
    <property type="entry name" value="2FE2S_FER_2"/>
    <property type="match status" value="1"/>
</dbReference>
<evidence type="ECO:0000256" key="9">
    <source>
        <dbReference type="SAM" id="MobiDB-lite"/>
    </source>
</evidence>
<dbReference type="InterPro" id="IPR050415">
    <property type="entry name" value="MRET"/>
</dbReference>
<evidence type="ECO:0000256" key="8">
    <source>
        <dbReference type="ARBA" id="ARBA00023014"/>
    </source>
</evidence>
<proteinExistence type="predicted"/>
<name>A0A839RI36_9ACTN</name>
<comment type="caution">
    <text evidence="12">The sequence shown here is derived from an EMBL/GenBank/DDBJ whole genome shotgun (WGS) entry which is preliminary data.</text>
</comment>
<dbReference type="InterPro" id="IPR001041">
    <property type="entry name" value="2Fe-2S_ferredoxin-type"/>
</dbReference>
<dbReference type="GO" id="GO:0051537">
    <property type="term" value="F:2 iron, 2 sulfur cluster binding"/>
    <property type="evidence" value="ECO:0007669"/>
    <property type="project" value="UniProtKB-KW"/>
</dbReference>
<keyword evidence="7" id="KW-0408">Iron</keyword>
<dbReference type="Gene3D" id="2.40.30.10">
    <property type="entry name" value="Translation factors"/>
    <property type="match status" value="1"/>
</dbReference>
<evidence type="ECO:0000256" key="4">
    <source>
        <dbReference type="ARBA" id="ARBA00022723"/>
    </source>
</evidence>
<dbReference type="InterPro" id="IPR001433">
    <property type="entry name" value="OxRdtase_FAD/NAD-bd"/>
</dbReference>
<evidence type="ECO:0000256" key="3">
    <source>
        <dbReference type="ARBA" id="ARBA00022714"/>
    </source>
</evidence>
<protein>
    <submittedName>
        <fullName evidence="12">Ferredoxin-NADP reductase</fullName>
    </submittedName>
</protein>
<evidence type="ECO:0000256" key="6">
    <source>
        <dbReference type="ARBA" id="ARBA00023002"/>
    </source>
</evidence>
<dbReference type="Pfam" id="PF00111">
    <property type="entry name" value="Fer2"/>
    <property type="match status" value="1"/>
</dbReference>
<gene>
    <name evidence="12" type="ORF">FHU29_000260</name>
</gene>
<dbReference type="InterPro" id="IPR008333">
    <property type="entry name" value="Cbr1-like_FAD-bd_dom"/>
</dbReference>
<dbReference type="SUPFAM" id="SSF52343">
    <property type="entry name" value="Ferredoxin reductase-like, C-terminal NADP-linked domain"/>
    <property type="match status" value="1"/>
</dbReference>
<dbReference type="Pfam" id="PF00175">
    <property type="entry name" value="NAD_binding_1"/>
    <property type="match status" value="1"/>
</dbReference>
<feature type="domain" description="2Fe-2S ferredoxin-type" evidence="10">
    <location>
        <begin position="316"/>
        <end position="397"/>
    </location>
</feature>
<dbReference type="GO" id="GO:0016491">
    <property type="term" value="F:oxidoreductase activity"/>
    <property type="evidence" value="ECO:0007669"/>
    <property type="project" value="UniProtKB-KW"/>
</dbReference>
<keyword evidence="2" id="KW-0285">Flavoprotein</keyword>
<dbReference type="InterPro" id="IPR039261">
    <property type="entry name" value="FNR_nucleotide-bd"/>
</dbReference>
<reference evidence="12 13" key="1">
    <citation type="submission" date="2020-08" db="EMBL/GenBank/DDBJ databases">
        <title>Sequencing the genomes of 1000 actinobacteria strains.</title>
        <authorList>
            <person name="Klenk H.-P."/>
        </authorList>
    </citation>
    <scope>NUCLEOTIDE SEQUENCE [LARGE SCALE GENOMIC DNA]</scope>
    <source>
        <strain evidence="12 13">DSM 45258</strain>
    </source>
</reference>
<dbReference type="RefSeq" id="WP_232322910.1">
    <property type="nucleotide sequence ID" value="NZ_BDDI01000005.1"/>
</dbReference>
<dbReference type="InterPro" id="IPR017927">
    <property type="entry name" value="FAD-bd_FR_type"/>
</dbReference>
<keyword evidence="6" id="KW-0560">Oxidoreductase</keyword>
<keyword evidence="13" id="KW-1185">Reference proteome</keyword>
<dbReference type="InterPro" id="IPR036010">
    <property type="entry name" value="2Fe-2S_ferredoxin-like_sf"/>
</dbReference>
<dbReference type="GO" id="GO:0046872">
    <property type="term" value="F:metal ion binding"/>
    <property type="evidence" value="ECO:0007669"/>
    <property type="project" value="UniProtKB-KW"/>
</dbReference>
<comment type="cofactor">
    <cofactor evidence="1">
        <name>FAD</name>
        <dbReference type="ChEBI" id="CHEBI:57692"/>
    </cofactor>
</comment>
<evidence type="ECO:0000259" key="10">
    <source>
        <dbReference type="PROSITE" id="PS51085"/>
    </source>
</evidence>
<evidence type="ECO:0000259" key="11">
    <source>
        <dbReference type="PROSITE" id="PS51384"/>
    </source>
</evidence>
<evidence type="ECO:0000313" key="13">
    <source>
        <dbReference type="Proteomes" id="UP000567922"/>
    </source>
</evidence>
<keyword evidence="5" id="KW-0274">FAD</keyword>
<dbReference type="Pfam" id="PF00970">
    <property type="entry name" value="FAD_binding_6"/>
    <property type="match status" value="1"/>
</dbReference>